<gene>
    <name evidence="2" type="primary">LOC104610826</name>
</gene>
<sequence>MLAFRHAGIGFGHRLLAGGGVLWISKSLKLEKRLRVDQRVELSELRARDRVRYRRILQYGIVDFPIEGSLFVNVSTISRKNEFINTGQLSVSGSSEIVPCRLISSNTVAMVFQLQVHLCRRRICVILVTR</sequence>
<evidence type="ECO:0000313" key="2">
    <source>
        <dbReference type="RefSeq" id="XP_010275931.1"/>
    </source>
</evidence>
<protein>
    <submittedName>
        <fullName evidence="2">Uncharacterized protein LOC104610826</fullName>
    </submittedName>
</protein>
<dbReference type="GeneID" id="104610826"/>
<keyword evidence="1" id="KW-1185">Reference proteome</keyword>
<dbReference type="KEGG" id="nnu:104610826"/>
<dbReference type="RefSeq" id="XP_010275931.1">
    <property type="nucleotide sequence ID" value="XM_010277629.2"/>
</dbReference>
<dbReference type="AlphaFoldDB" id="A0A1U8B501"/>
<evidence type="ECO:0000313" key="1">
    <source>
        <dbReference type="Proteomes" id="UP000189703"/>
    </source>
</evidence>
<dbReference type="Proteomes" id="UP000189703">
    <property type="component" value="Unplaced"/>
</dbReference>
<dbReference type="OrthoDB" id="1741738at2759"/>
<organism evidence="1 2">
    <name type="scientific">Nelumbo nucifera</name>
    <name type="common">Sacred lotus</name>
    <dbReference type="NCBI Taxonomy" id="4432"/>
    <lineage>
        <taxon>Eukaryota</taxon>
        <taxon>Viridiplantae</taxon>
        <taxon>Streptophyta</taxon>
        <taxon>Embryophyta</taxon>
        <taxon>Tracheophyta</taxon>
        <taxon>Spermatophyta</taxon>
        <taxon>Magnoliopsida</taxon>
        <taxon>Proteales</taxon>
        <taxon>Nelumbonaceae</taxon>
        <taxon>Nelumbo</taxon>
    </lineage>
</organism>
<reference evidence="2" key="1">
    <citation type="submission" date="2025-08" db="UniProtKB">
        <authorList>
            <consortium name="RefSeq"/>
        </authorList>
    </citation>
    <scope>IDENTIFICATION</scope>
</reference>
<proteinExistence type="predicted"/>
<accession>A0A1U8B501</accession>
<name>A0A1U8B501_NELNU</name>